<evidence type="ECO:0000313" key="2">
    <source>
        <dbReference type="EMBL" id="NNU34316.1"/>
    </source>
</evidence>
<comment type="caution">
    <text evidence="2">The sequence shown here is derived from an EMBL/GenBank/DDBJ whole genome shotgun (WGS) entry which is preliminary data.</text>
</comment>
<protein>
    <submittedName>
        <fullName evidence="2">Uncharacterized protein</fullName>
    </submittedName>
</protein>
<keyword evidence="1" id="KW-1133">Transmembrane helix</keyword>
<evidence type="ECO:0000256" key="1">
    <source>
        <dbReference type="SAM" id="Phobius"/>
    </source>
</evidence>
<dbReference type="EMBL" id="JABFCR010000040">
    <property type="protein sequence ID" value="NNU34316.1"/>
    <property type="molecule type" value="Genomic_DNA"/>
</dbReference>
<feature type="transmembrane region" description="Helical" evidence="1">
    <location>
        <begin position="85"/>
        <end position="105"/>
    </location>
</feature>
<dbReference type="Proteomes" id="UP000566071">
    <property type="component" value="Unassembled WGS sequence"/>
</dbReference>
<evidence type="ECO:0000313" key="3">
    <source>
        <dbReference type="Proteomes" id="UP000566071"/>
    </source>
</evidence>
<feature type="transmembrane region" description="Helical" evidence="1">
    <location>
        <begin position="45"/>
        <end position="65"/>
    </location>
</feature>
<organism evidence="2 3">
    <name type="scientific">Mucilaginibacter humi</name>
    <dbReference type="NCBI Taxonomy" id="2732510"/>
    <lineage>
        <taxon>Bacteria</taxon>
        <taxon>Pseudomonadati</taxon>
        <taxon>Bacteroidota</taxon>
        <taxon>Sphingobacteriia</taxon>
        <taxon>Sphingobacteriales</taxon>
        <taxon>Sphingobacteriaceae</taxon>
        <taxon>Mucilaginibacter</taxon>
    </lineage>
</organism>
<feature type="transmembrane region" description="Helical" evidence="1">
    <location>
        <begin position="12"/>
        <end position="33"/>
    </location>
</feature>
<dbReference type="RefSeq" id="WP_175269999.1">
    <property type="nucleotide sequence ID" value="NZ_JABFCR010000040.1"/>
</dbReference>
<keyword evidence="1" id="KW-0472">Membrane</keyword>
<name>A0ABX1W260_9SPHI</name>
<accession>A0ABX1W260</accession>
<reference evidence="2 3" key="1">
    <citation type="submission" date="2020-05" db="EMBL/GenBank/DDBJ databases">
        <authorList>
            <person name="Khan S.A."/>
            <person name="Jeon C.O."/>
            <person name="Chun B.H."/>
        </authorList>
    </citation>
    <scope>NUCLEOTIDE SEQUENCE [LARGE SCALE GENOMIC DNA]</scope>
    <source>
        <strain evidence="2 3">S1162</strain>
    </source>
</reference>
<proteinExistence type="predicted"/>
<keyword evidence="3" id="KW-1185">Reference proteome</keyword>
<gene>
    <name evidence="2" type="ORF">HK413_09445</name>
</gene>
<sequence length="237" mass="27112">MKDFGTKFQLIIRPFLVIFISVICLYSFFHWWFLIKNEGLIIDEAIANFAIPLVISVVPVLMYLLPRIKLLDLTSRKGKNPVAGYVLMACIAIAVPTMIAQVYLITATGELTSLTSINQISALPKTKYYTLKSLYIDKQQARPKTDINISGKHNTNYNMAVYMPCPIFDVKYARHKPDTLKLLAWLGIKYQKTISNRSSAHDKQLAFDSFVKQSQDDFDKRDLTKFSYWIVSALPEN</sequence>
<keyword evidence="1" id="KW-0812">Transmembrane</keyword>